<feature type="non-terminal residue" evidence="7">
    <location>
        <position position="433"/>
    </location>
</feature>
<accession>A0ABV5K7R0</accession>
<dbReference type="CDD" id="cd07346">
    <property type="entry name" value="ABC_6TM_exporters"/>
    <property type="match status" value="1"/>
</dbReference>
<keyword evidence="2 5" id="KW-0812">Transmembrane</keyword>
<dbReference type="Gene3D" id="1.20.1560.10">
    <property type="entry name" value="ABC transporter type 1, transmembrane domain"/>
    <property type="match status" value="1"/>
</dbReference>
<keyword evidence="3 5" id="KW-1133">Transmembrane helix</keyword>
<feature type="transmembrane region" description="Helical" evidence="5">
    <location>
        <begin position="58"/>
        <end position="79"/>
    </location>
</feature>
<dbReference type="InterPro" id="IPR036640">
    <property type="entry name" value="ABC1_TM_sf"/>
</dbReference>
<comment type="caution">
    <text evidence="7">The sequence shown here is derived from an EMBL/GenBank/DDBJ whole genome shotgun (WGS) entry which is preliminary data.</text>
</comment>
<dbReference type="Gene3D" id="3.40.50.300">
    <property type="entry name" value="P-loop containing nucleotide triphosphate hydrolases"/>
    <property type="match status" value="1"/>
</dbReference>
<feature type="transmembrane region" description="Helical" evidence="5">
    <location>
        <begin position="132"/>
        <end position="153"/>
    </location>
</feature>
<dbReference type="InterPro" id="IPR027417">
    <property type="entry name" value="P-loop_NTPase"/>
</dbReference>
<evidence type="ECO:0000313" key="8">
    <source>
        <dbReference type="Proteomes" id="UP001589750"/>
    </source>
</evidence>
<proteinExistence type="predicted"/>
<feature type="domain" description="ABC transmembrane type-1" evidence="6">
    <location>
        <begin position="27"/>
        <end position="302"/>
    </location>
</feature>
<feature type="transmembrane region" description="Helical" evidence="5">
    <location>
        <begin position="21"/>
        <end position="46"/>
    </location>
</feature>
<dbReference type="PANTHER" id="PTHR24221:SF654">
    <property type="entry name" value="ATP-BINDING CASSETTE SUB-FAMILY B MEMBER 6"/>
    <property type="match status" value="1"/>
</dbReference>
<evidence type="ECO:0000256" key="4">
    <source>
        <dbReference type="ARBA" id="ARBA00023136"/>
    </source>
</evidence>
<sequence>MADRGAGGVVQLAFRRSRGGFAAYAGLLCLHQVCEAATPVIVGLAIDHAIAPGSVPKVLVWVAVLAGVYVVLSAAGNGAGPVGARVATRAEHDLRQRIVARLLDPRGTTRAQPTGAALSLAGSDAERVGETVVVAGVGLSGLVALLVASAALMLTSVTLGLVALGCVAVAVFVVPLLARPLQERSAAQQQAAADSSGLAVDLVEGLRVLHGLGAQRHAVDRFRTSSQVARRARVRAGTTEAALEGVTLVIAGFLLVAVAGVGARLTLDGTISPGELVSGVGLAQFLVGPVARLSWAGAGIATVRASAQRIADVLEAPYAVTDAPAPSDRPLGEGLQVAGLRTEHLHGLDLVVAPGELVGVVCDDLVARRELLDTLARRRDPEAGAVLVGGVASTEVALDDLHRAVVVVPHEAMLFTEPLVDVVGPTPDRALAA</sequence>
<evidence type="ECO:0000313" key="7">
    <source>
        <dbReference type="EMBL" id="MFB9312779.1"/>
    </source>
</evidence>
<dbReference type="InterPro" id="IPR039421">
    <property type="entry name" value="Type_1_exporter"/>
</dbReference>
<dbReference type="EMBL" id="JBHMDG010000008">
    <property type="protein sequence ID" value="MFB9312779.1"/>
    <property type="molecule type" value="Genomic_DNA"/>
</dbReference>
<keyword evidence="8" id="KW-1185">Reference proteome</keyword>
<dbReference type="Proteomes" id="UP001589750">
    <property type="component" value="Unassembled WGS sequence"/>
</dbReference>
<dbReference type="Pfam" id="PF00664">
    <property type="entry name" value="ABC_membrane"/>
    <property type="match status" value="1"/>
</dbReference>
<dbReference type="SUPFAM" id="SSF90123">
    <property type="entry name" value="ABC transporter transmembrane region"/>
    <property type="match status" value="1"/>
</dbReference>
<name>A0ABV5K7R0_9ACTN</name>
<dbReference type="PANTHER" id="PTHR24221">
    <property type="entry name" value="ATP-BINDING CASSETTE SUB-FAMILY B"/>
    <property type="match status" value="1"/>
</dbReference>
<evidence type="ECO:0000259" key="6">
    <source>
        <dbReference type="PROSITE" id="PS50929"/>
    </source>
</evidence>
<comment type="subcellular location">
    <subcellularLocation>
        <location evidence="1">Cell membrane</location>
        <topology evidence="1">Multi-pass membrane protein</topology>
    </subcellularLocation>
</comment>
<gene>
    <name evidence="7" type="ORF">ACFFRI_06955</name>
</gene>
<organism evidence="7 8">
    <name type="scientific">Nocardioides plantarum</name>
    <dbReference type="NCBI Taxonomy" id="29299"/>
    <lineage>
        <taxon>Bacteria</taxon>
        <taxon>Bacillati</taxon>
        <taxon>Actinomycetota</taxon>
        <taxon>Actinomycetes</taxon>
        <taxon>Propionibacteriales</taxon>
        <taxon>Nocardioidaceae</taxon>
        <taxon>Nocardioides</taxon>
    </lineage>
</organism>
<evidence type="ECO:0000256" key="1">
    <source>
        <dbReference type="ARBA" id="ARBA00004651"/>
    </source>
</evidence>
<keyword evidence="4 5" id="KW-0472">Membrane</keyword>
<protein>
    <submittedName>
        <fullName evidence="7">ABC transporter transmembrane domain-containing protein</fullName>
    </submittedName>
</protein>
<evidence type="ECO:0000256" key="2">
    <source>
        <dbReference type="ARBA" id="ARBA00022692"/>
    </source>
</evidence>
<feature type="transmembrane region" description="Helical" evidence="5">
    <location>
        <begin position="241"/>
        <end position="263"/>
    </location>
</feature>
<dbReference type="PROSITE" id="PS50929">
    <property type="entry name" value="ABC_TM1F"/>
    <property type="match status" value="1"/>
</dbReference>
<reference evidence="7 8" key="1">
    <citation type="submission" date="2024-09" db="EMBL/GenBank/DDBJ databases">
        <authorList>
            <person name="Sun Q."/>
            <person name="Mori K."/>
        </authorList>
    </citation>
    <scope>NUCLEOTIDE SEQUENCE [LARGE SCALE GENOMIC DNA]</scope>
    <source>
        <strain evidence="7 8">JCM 9626</strain>
    </source>
</reference>
<evidence type="ECO:0000256" key="3">
    <source>
        <dbReference type="ARBA" id="ARBA00022989"/>
    </source>
</evidence>
<evidence type="ECO:0000256" key="5">
    <source>
        <dbReference type="SAM" id="Phobius"/>
    </source>
</evidence>
<dbReference type="RefSeq" id="WP_379140988.1">
    <property type="nucleotide sequence ID" value="NZ_JBHMDG010000008.1"/>
</dbReference>
<feature type="transmembrane region" description="Helical" evidence="5">
    <location>
        <begin position="159"/>
        <end position="178"/>
    </location>
</feature>
<dbReference type="InterPro" id="IPR011527">
    <property type="entry name" value="ABC1_TM_dom"/>
</dbReference>